<dbReference type="Proteomes" id="UP000257109">
    <property type="component" value="Unassembled WGS sequence"/>
</dbReference>
<comment type="caution">
    <text evidence="1">The sequence shown here is derived from an EMBL/GenBank/DDBJ whole genome shotgun (WGS) entry which is preliminary data.</text>
</comment>
<protein>
    <submittedName>
        <fullName evidence="1">Uncharacterized protein</fullName>
    </submittedName>
</protein>
<proteinExistence type="predicted"/>
<keyword evidence="2" id="KW-1185">Reference proteome</keyword>
<name>A0A371HL33_MUCPR</name>
<accession>A0A371HL33</accession>
<gene>
    <name evidence="1" type="ORF">CR513_12954</name>
</gene>
<dbReference type="AlphaFoldDB" id="A0A371HL33"/>
<feature type="non-terminal residue" evidence="1">
    <location>
        <position position="1"/>
    </location>
</feature>
<reference evidence="1" key="1">
    <citation type="submission" date="2018-05" db="EMBL/GenBank/DDBJ databases">
        <title>Draft genome of Mucuna pruriens seed.</title>
        <authorList>
            <person name="Nnadi N.E."/>
            <person name="Vos R."/>
            <person name="Hasami M.H."/>
            <person name="Devisetty U.K."/>
            <person name="Aguiy J.C."/>
        </authorList>
    </citation>
    <scope>NUCLEOTIDE SEQUENCE [LARGE SCALE GENOMIC DNA]</scope>
    <source>
        <strain evidence="1">JCA_2017</strain>
    </source>
</reference>
<organism evidence="1 2">
    <name type="scientific">Mucuna pruriens</name>
    <name type="common">Velvet bean</name>
    <name type="synonym">Dolichos pruriens</name>
    <dbReference type="NCBI Taxonomy" id="157652"/>
    <lineage>
        <taxon>Eukaryota</taxon>
        <taxon>Viridiplantae</taxon>
        <taxon>Streptophyta</taxon>
        <taxon>Embryophyta</taxon>
        <taxon>Tracheophyta</taxon>
        <taxon>Spermatophyta</taxon>
        <taxon>Magnoliopsida</taxon>
        <taxon>eudicotyledons</taxon>
        <taxon>Gunneridae</taxon>
        <taxon>Pentapetalae</taxon>
        <taxon>rosids</taxon>
        <taxon>fabids</taxon>
        <taxon>Fabales</taxon>
        <taxon>Fabaceae</taxon>
        <taxon>Papilionoideae</taxon>
        <taxon>50 kb inversion clade</taxon>
        <taxon>NPAAA clade</taxon>
        <taxon>indigoferoid/millettioid clade</taxon>
        <taxon>Phaseoleae</taxon>
        <taxon>Mucuna</taxon>
    </lineage>
</organism>
<evidence type="ECO:0000313" key="2">
    <source>
        <dbReference type="Proteomes" id="UP000257109"/>
    </source>
</evidence>
<evidence type="ECO:0000313" key="1">
    <source>
        <dbReference type="EMBL" id="RDY03470.1"/>
    </source>
</evidence>
<sequence length="83" mass="9910">MLSSMAIFKYIWISHLDTLYPHKLRLCVNYKRSCGLNQSLLCMVWTVQCYKEEIWLQSKKVTTLIIYVDDMINIGYDKEISRL</sequence>
<dbReference type="EMBL" id="QJKJ01002297">
    <property type="protein sequence ID" value="RDY03470.1"/>
    <property type="molecule type" value="Genomic_DNA"/>
</dbReference>